<evidence type="ECO:0000313" key="3">
    <source>
        <dbReference type="Proteomes" id="UP000807025"/>
    </source>
</evidence>
<dbReference type="OrthoDB" id="2349272at2759"/>
<dbReference type="EMBL" id="MU154868">
    <property type="protein sequence ID" value="KAF9486886.1"/>
    <property type="molecule type" value="Genomic_DNA"/>
</dbReference>
<reference evidence="1" key="1">
    <citation type="submission" date="2020-11" db="EMBL/GenBank/DDBJ databases">
        <authorList>
            <consortium name="DOE Joint Genome Institute"/>
            <person name="Ahrendt S."/>
            <person name="Riley R."/>
            <person name="Andreopoulos W."/>
            <person name="Labutti K."/>
            <person name="Pangilinan J."/>
            <person name="Ruiz-Duenas F.J."/>
            <person name="Barrasa J.M."/>
            <person name="Sanchez-Garcia M."/>
            <person name="Camarero S."/>
            <person name="Miyauchi S."/>
            <person name="Serrano A."/>
            <person name="Linde D."/>
            <person name="Babiker R."/>
            <person name="Drula E."/>
            <person name="Ayuso-Fernandez I."/>
            <person name="Pacheco R."/>
            <person name="Padilla G."/>
            <person name="Ferreira P."/>
            <person name="Barriuso J."/>
            <person name="Kellner H."/>
            <person name="Castanera R."/>
            <person name="Alfaro M."/>
            <person name="Ramirez L."/>
            <person name="Pisabarro A.G."/>
            <person name="Kuo A."/>
            <person name="Tritt A."/>
            <person name="Lipzen A."/>
            <person name="He G."/>
            <person name="Yan M."/>
            <person name="Ng V."/>
            <person name="Cullen D."/>
            <person name="Martin F."/>
            <person name="Rosso M.-N."/>
            <person name="Henrissat B."/>
            <person name="Hibbett D."/>
            <person name="Martinez A.T."/>
            <person name="Grigoriev I.V."/>
        </authorList>
    </citation>
    <scope>NUCLEOTIDE SEQUENCE</scope>
    <source>
        <strain evidence="1">ATCC 90797</strain>
    </source>
</reference>
<keyword evidence="3" id="KW-1185">Reference proteome</keyword>
<dbReference type="Proteomes" id="UP000807025">
    <property type="component" value="Unassembled WGS sequence"/>
</dbReference>
<evidence type="ECO:0000313" key="2">
    <source>
        <dbReference type="EMBL" id="KAF9486954.1"/>
    </source>
</evidence>
<organism evidence="1 3">
    <name type="scientific">Pleurotus eryngii</name>
    <name type="common">Boletus of the steppes</name>
    <dbReference type="NCBI Taxonomy" id="5323"/>
    <lineage>
        <taxon>Eukaryota</taxon>
        <taxon>Fungi</taxon>
        <taxon>Dikarya</taxon>
        <taxon>Basidiomycota</taxon>
        <taxon>Agaricomycotina</taxon>
        <taxon>Agaricomycetes</taxon>
        <taxon>Agaricomycetidae</taxon>
        <taxon>Agaricales</taxon>
        <taxon>Pleurotineae</taxon>
        <taxon>Pleurotaceae</taxon>
        <taxon>Pleurotus</taxon>
    </lineage>
</organism>
<sequence length="75" mass="8277">MQNLMTFLFVHQHALNTPSTHFHTSPNATDPTITGDSTNTVCNLVLGDQLSFTSVIWFYKASRPECVSCTANQMG</sequence>
<accession>A0A9P5ZJ92</accession>
<gene>
    <name evidence="2" type="ORF">BDN71DRAFT_1459003</name>
    <name evidence="1" type="ORF">BDN71DRAFT_1459082</name>
</gene>
<comment type="caution">
    <text evidence="1">The sequence shown here is derived from an EMBL/GenBank/DDBJ whole genome shotgun (WGS) entry which is preliminary data.</text>
</comment>
<dbReference type="AlphaFoldDB" id="A0A9P5ZJ92"/>
<name>A0A9P5ZJ92_PLEER</name>
<dbReference type="EMBL" id="MU154849">
    <property type="protein sequence ID" value="KAF9486954.1"/>
    <property type="molecule type" value="Genomic_DNA"/>
</dbReference>
<protein>
    <submittedName>
        <fullName evidence="1">Uncharacterized protein</fullName>
    </submittedName>
</protein>
<evidence type="ECO:0000313" key="1">
    <source>
        <dbReference type="EMBL" id="KAF9486886.1"/>
    </source>
</evidence>
<proteinExistence type="predicted"/>